<dbReference type="GO" id="GO:0016491">
    <property type="term" value="F:oxidoreductase activity"/>
    <property type="evidence" value="ECO:0007669"/>
    <property type="project" value="UniProtKB-KW"/>
</dbReference>
<evidence type="ECO:0000313" key="4">
    <source>
        <dbReference type="EMBL" id="KAL1527963.1"/>
    </source>
</evidence>
<comment type="similarity">
    <text evidence="1">Belongs to the short-chain dehydrogenases/reductases (SDR) family.</text>
</comment>
<organism evidence="4 5">
    <name type="scientific">Prymnesium parvum</name>
    <name type="common">Toxic golden alga</name>
    <dbReference type="NCBI Taxonomy" id="97485"/>
    <lineage>
        <taxon>Eukaryota</taxon>
        <taxon>Haptista</taxon>
        <taxon>Haptophyta</taxon>
        <taxon>Prymnesiophyceae</taxon>
        <taxon>Prymnesiales</taxon>
        <taxon>Prymnesiaceae</taxon>
        <taxon>Prymnesium</taxon>
    </lineage>
</organism>
<dbReference type="PANTHER" id="PTHR24320:SF148">
    <property type="entry name" value="NAD(P)-BINDING ROSSMANN-FOLD SUPERFAMILY PROTEIN"/>
    <property type="match status" value="1"/>
</dbReference>
<accession>A0AB34K426</accession>
<dbReference type="PRINTS" id="PR00081">
    <property type="entry name" value="GDHRDH"/>
</dbReference>
<dbReference type="SUPFAM" id="SSF51735">
    <property type="entry name" value="NAD(P)-binding Rossmann-fold domains"/>
    <property type="match status" value="1"/>
</dbReference>
<feature type="signal peptide" evidence="3">
    <location>
        <begin position="1"/>
        <end position="20"/>
    </location>
</feature>
<reference evidence="4 5" key="1">
    <citation type="journal article" date="2024" name="Science">
        <title>Giant polyketide synthase enzymes in the biosynthesis of giant marine polyether toxins.</title>
        <authorList>
            <person name="Fallon T.R."/>
            <person name="Shende V.V."/>
            <person name="Wierzbicki I.H."/>
            <person name="Pendleton A.L."/>
            <person name="Watervoot N.F."/>
            <person name="Auber R.P."/>
            <person name="Gonzalez D.J."/>
            <person name="Wisecaver J.H."/>
            <person name="Moore B.S."/>
        </authorList>
    </citation>
    <scope>NUCLEOTIDE SEQUENCE [LARGE SCALE GENOMIC DNA]</scope>
    <source>
        <strain evidence="4 5">12B1</strain>
    </source>
</reference>
<keyword evidence="3" id="KW-0732">Signal</keyword>
<evidence type="ECO:0008006" key="6">
    <source>
        <dbReference type="Google" id="ProtNLM"/>
    </source>
</evidence>
<gene>
    <name evidence="4" type="ORF">AB1Y20_009334</name>
</gene>
<dbReference type="PANTHER" id="PTHR24320">
    <property type="entry name" value="RETINOL DEHYDROGENASE"/>
    <property type="match status" value="1"/>
</dbReference>
<evidence type="ECO:0000256" key="2">
    <source>
        <dbReference type="ARBA" id="ARBA00023002"/>
    </source>
</evidence>
<dbReference type="EMBL" id="JBGBPQ010000002">
    <property type="protein sequence ID" value="KAL1527963.1"/>
    <property type="molecule type" value="Genomic_DNA"/>
</dbReference>
<evidence type="ECO:0000256" key="3">
    <source>
        <dbReference type="SAM" id="SignalP"/>
    </source>
</evidence>
<keyword evidence="5" id="KW-1185">Reference proteome</keyword>
<sequence>MLAALLLLLPALPFAPRTIGATVGATSRTIRWVTRGLAPELLSNLRHCPEDSFMRRAEATGVAIVTGGTGGIGAPLCQRLCRRGFKVVVASRHEERGRALVRRMISEGGQAVFVPLDLSVVSGGAEFAAALGRVGVQQVSLLVNCAGSMGGSCSETFGVNLIGPAALSMALLPLLLATDKPTIVNVGSSSHLRARTVDVRLLHADQGDRRLQAYAQSKLGLMYVSIMLRTIPTLCVRDVHPGIVWTPMLRSQLGSLADVLRRVGLARRLFKSPERGAQMVLMAAVSPHRHEGTPSYWVDGRPAPWLASAESKNASAARNMWDVVVVPELEAAGIPSLAV</sequence>
<dbReference type="InterPro" id="IPR002347">
    <property type="entry name" value="SDR_fam"/>
</dbReference>
<dbReference type="Proteomes" id="UP001515480">
    <property type="component" value="Unassembled WGS sequence"/>
</dbReference>
<keyword evidence="2" id="KW-0560">Oxidoreductase</keyword>
<dbReference type="InterPro" id="IPR036291">
    <property type="entry name" value="NAD(P)-bd_dom_sf"/>
</dbReference>
<evidence type="ECO:0000313" key="5">
    <source>
        <dbReference type="Proteomes" id="UP001515480"/>
    </source>
</evidence>
<protein>
    <recommendedName>
        <fullName evidence="6">Protochlorophyllide reductase</fullName>
    </recommendedName>
</protein>
<proteinExistence type="inferred from homology"/>
<dbReference type="Pfam" id="PF00106">
    <property type="entry name" value="adh_short"/>
    <property type="match status" value="1"/>
</dbReference>
<feature type="chain" id="PRO_5044326655" description="Protochlorophyllide reductase" evidence="3">
    <location>
        <begin position="21"/>
        <end position="339"/>
    </location>
</feature>
<dbReference type="Gene3D" id="3.40.50.720">
    <property type="entry name" value="NAD(P)-binding Rossmann-like Domain"/>
    <property type="match status" value="1"/>
</dbReference>
<dbReference type="AlphaFoldDB" id="A0AB34K426"/>
<comment type="caution">
    <text evidence="4">The sequence shown here is derived from an EMBL/GenBank/DDBJ whole genome shotgun (WGS) entry which is preliminary data.</text>
</comment>
<evidence type="ECO:0000256" key="1">
    <source>
        <dbReference type="ARBA" id="ARBA00006484"/>
    </source>
</evidence>
<name>A0AB34K426_PRYPA</name>